<evidence type="ECO:0000259" key="1">
    <source>
        <dbReference type="Pfam" id="PF04233"/>
    </source>
</evidence>
<name>A0A328KPD2_9LACT</name>
<dbReference type="InterPro" id="IPR006528">
    <property type="entry name" value="Phage_head_morphogenesis_dom"/>
</dbReference>
<protein>
    <recommendedName>
        <fullName evidence="1">Phage head morphogenesis domain-containing protein</fullName>
    </recommendedName>
</protein>
<reference evidence="2 3" key="1">
    <citation type="submission" date="2017-03" db="EMBL/GenBank/DDBJ databases">
        <title>wgs assembly of Dolosigranulum pigrum KPL CDC strains.</title>
        <authorList>
            <person name="Brugger S.D."/>
            <person name="Pettigrew M."/>
            <person name="Kong Y."/>
            <person name="Lemon K.P."/>
        </authorList>
    </citation>
    <scope>NUCLEOTIDE SEQUENCE [LARGE SCALE GENOMIC DNA]</scope>
    <source>
        <strain evidence="2 3">KPL1931_CDC4294-98</strain>
    </source>
</reference>
<dbReference type="Proteomes" id="UP000249099">
    <property type="component" value="Unassembled WGS sequence"/>
</dbReference>
<proteinExistence type="predicted"/>
<dbReference type="NCBIfam" id="TIGR01641">
    <property type="entry name" value="phageSPP1_gp7"/>
    <property type="match status" value="1"/>
</dbReference>
<dbReference type="Pfam" id="PF04233">
    <property type="entry name" value="Phage_Mu_F"/>
    <property type="match status" value="1"/>
</dbReference>
<dbReference type="RefSeq" id="WP_112790455.1">
    <property type="nucleotide sequence ID" value="NZ_NAQV01000026.1"/>
</dbReference>
<evidence type="ECO:0000313" key="3">
    <source>
        <dbReference type="Proteomes" id="UP000249099"/>
    </source>
</evidence>
<organism evidence="2 3">
    <name type="scientific">Dolosigranulum pigrum</name>
    <dbReference type="NCBI Taxonomy" id="29394"/>
    <lineage>
        <taxon>Bacteria</taxon>
        <taxon>Bacillati</taxon>
        <taxon>Bacillota</taxon>
        <taxon>Bacilli</taxon>
        <taxon>Lactobacillales</taxon>
        <taxon>Carnobacteriaceae</taxon>
        <taxon>Dolosigranulum</taxon>
    </lineage>
</organism>
<dbReference type="AlphaFoldDB" id="A0A328KPD2"/>
<gene>
    <name evidence="2" type="ORF">B8A44_08150</name>
</gene>
<sequence>MARLKFGAVDEISDKKLKQKLYNLERKHDNELAKRHINREQLIREYFQRSTNLMRENLERYYMRYASAEGITVAEAKKRASEFDVRKYEKRAAQAVRERDFTPDTNAWLKLYNLKMRASREEVMLAQANLTMIELYDDVEKLGLSAMTEEGMREAQRQAGILGGQPITAEEVQKLVNADFYGNNFSEKIWGRHGHFHKLQRELRNAMTDMHVNMDGYRKNWQYLARRMQVAESHAERLIKTEERRIISDTQKAMYKKHDFEHYIYVAEADACEECAPLDGLIFKTEDADQGINFPVMHPNCRCSTYGKHLMEEIEIDE</sequence>
<feature type="domain" description="Phage head morphogenesis" evidence="1">
    <location>
        <begin position="215"/>
        <end position="305"/>
    </location>
</feature>
<dbReference type="EMBL" id="NAQV01000026">
    <property type="protein sequence ID" value="RAN62233.1"/>
    <property type="molecule type" value="Genomic_DNA"/>
</dbReference>
<evidence type="ECO:0000313" key="2">
    <source>
        <dbReference type="EMBL" id="RAN62233.1"/>
    </source>
</evidence>
<accession>A0A328KPD2</accession>
<comment type="caution">
    <text evidence="2">The sequence shown here is derived from an EMBL/GenBank/DDBJ whole genome shotgun (WGS) entry which is preliminary data.</text>
</comment>